<name>A0A7W6K7W2_9HYPH</name>
<dbReference type="Gene3D" id="3.90.550.10">
    <property type="entry name" value="Spore Coat Polysaccharide Biosynthesis Protein SpsA, Chain A"/>
    <property type="match status" value="2"/>
</dbReference>
<dbReference type="PANTHER" id="PTHR43179">
    <property type="entry name" value="RHAMNOSYLTRANSFERASE WBBL"/>
    <property type="match status" value="1"/>
</dbReference>
<evidence type="ECO:0000259" key="1">
    <source>
        <dbReference type="Pfam" id="PF00535"/>
    </source>
</evidence>
<dbReference type="SUPFAM" id="SSF53448">
    <property type="entry name" value="Nucleotide-diphospho-sugar transferases"/>
    <property type="match status" value="2"/>
</dbReference>
<dbReference type="PANTHER" id="PTHR43179:SF7">
    <property type="entry name" value="RHAMNOSYLTRANSFERASE WBBL"/>
    <property type="match status" value="1"/>
</dbReference>
<accession>A0A7W6K7W2</accession>
<dbReference type="Pfam" id="PF00535">
    <property type="entry name" value="Glycos_transf_2"/>
    <property type="match status" value="2"/>
</dbReference>
<dbReference type="EMBL" id="JACIDU010000030">
    <property type="protein sequence ID" value="MBB4105770.1"/>
    <property type="molecule type" value="Genomic_DNA"/>
</dbReference>
<organism evidence="2 3">
    <name type="scientific">Allorhizobium borbori</name>
    <dbReference type="NCBI Taxonomy" id="485907"/>
    <lineage>
        <taxon>Bacteria</taxon>
        <taxon>Pseudomonadati</taxon>
        <taxon>Pseudomonadota</taxon>
        <taxon>Alphaproteobacteria</taxon>
        <taxon>Hyphomicrobiales</taxon>
        <taxon>Rhizobiaceae</taxon>
        <taxon>Rhizobium/Agrobacterium group</taxon>
        <taxon>Allorhizobium</taxon>
    </lineage>
</organism>
<keyword evidence="2" id="KW-0808">Transferase</keyword>
<feature type="domain" description="Glycosyltransferase 2-like" evidence="1">
    <location>
        <begin position="186"/>
        <end position="292"/>
    </location>
</feature>
<dbReference type="AlphaFoldDB" id="A0A7W6K7W2"/>
<dbReference type="GO" id="GO:0016740">
    <property type="term" value="F:transferase activity"/>
    <property type="evidence" value="ECO:0007669"/>
    <property type="project" value="UniProtKB-KW"/>
</dbReference>
<protein>
    <submittedName>
        <fullName evidence="2">GT2 family glycosyltransferase</fullName>
    </submittedName>
</protein>
<dbReference type="RefSeq" id="WP_183795556.1">
    <property type="nucleotide sequence ID" value="NZ_JACIDU010000030.1"/>
</dbReference>
<dbReference type="InterPro" id="IPR001173">
    <property type="entry name" value="Glyco_trans_2-like"/>
</dbReference>
<keyword evidence="3" id="KW-1185">Reference proteome</keyword>
<sequence>MLEIIAQNELTADPRESSTWLSEGDDPFFLIRFGVLRKRFVTIRLAASDIEIEPRLYINTGRGFREKDSWTVGRGADILIIADVGAFGTICTLRLDPASEPCRFALEVQEFATVTELNAYIASQKRQLSPMKEVRLANLPRFWKTFPSFRFRRKEGQLQTYVSRMTKLAADISASPSLDPGATWLSIVVPVYNAPARYLDELVSSFERQDIAGAELILSDDGSTSAETLGWYSAHQPGPRIRHLLNGMNRGIALTTNAGLEVARGEWITLLDHDDVIAPHGLKVIRQAIESSPQARFLYTDELVVDDTLKPTGLMLKPAYDPVLLSGVNYINHFSIYRRDRLIDIGFLRGNFEGSQDYDLLLRYLDGLADIEVVHVPYPAYWWRRNGKTYSRIFLDKATTSARRALHEHFTNNGKTNAILPALTETLHRVSFPRDPKNHPKISIIVPNKDSFDLMSTLLRGIYEETDYPDFEVIVIDNGSTDSATLALYDDYAQRYPSFQFHINVSTFNFSRAINAGMALASGDHFLLLNNDIEVIARNWLDEMVQCLSYDNVGIVGAKLLYPSRKIQHAGVIVGFGGLAGHWYLNKPETFGGPMNRLHVRNSVTCVTGAAMLITGECARKIGLWDEDNFAVAYNDVDYCFRAYKAGYRIVWTPFACLIHHESVSRGPDKSGERRIRFEKEKANLRRLHDTQDFIDPASHPAYSRDRSDPKLIQLSSLTFAREWFQKRKT</sequence>
<evidence type="ECO:0000313" key="3">
    <source>
        <dbReference type="Proteomes" id="UP000584824"/>
    </source>
</evidence>
<proteinExistence type="predicted"/>
<reference evidence="2 3" key="1">
    <citation type="submission" date="2020-08" db="EMBL/GenBank/DDBJ databases">
        <title>Genomic Encyclopedia of Type Strains, Phase IV (KMG-IV): sequencing the most valuable type-strain genomes for metagenomic binning, comparative biology and taxonomic classification.</title>
        <authorList>
            <person name="Goeker M."/>
        </authorList>
    </citation>
    <scope>NUCLEOTIDE SEQUENCE [LARGE SCALE GENOMIC DNA]</scope>
    <source>
        <strain evidence="2 3">DSM 26385</strain>
    </source>
</reference>
<comment type="caution">
    <text evidence="2">The sequence shown here is derived from an EMBL/GenBank/DDBJ whole genome shotgun (WGS) entry which is preliminary data.</text>
</comment>
<dbReference type="Proteomes" id="UP000584824">
    <property type="component" value="Unassembled WGS sequence"/>
</dbReference>
<feature type="domain" description="Glycosyltransferase 2-like" evidence="1">
    <location>
        <begin position="443"/>
        <end position="564"/>
    </location>
</feature>
<dbReference type="CDD" id="cd04186">
    <property type="entry name" value="GT_2_like_c"/>
    <property type="match status" value="1"/>
</dbReference>
<dbReference type="InterPro" id="IPR029044">
    <property type="entry name" value="Nucleotide-diphossugar_trans"/>
</dbReference>
<gene>
    <name evidence="2" type="ORF">GGQ66_004358</name>
</gene>
<evidence type="ECO:0000313" key="2">
    <source>
        <dbReference type="EMBL" id="MBB4105770.1"/>
    </source>
</evidence>